<dbReference type="RefSeq" id="WP_138457987.1">
    <property type="nucleotide sequence ID" value="NZ_VBUU01000029.1"/>
</dbReference>
<reference evidence="2 3" key="1">
    <citation type="submission" date="2019-05" db="EMBL/GenBank/DDBJ databases">
        <title>Genomes sequences of two Nocardia cyriacigeorgica environmental isolates, type strains Nocardia asteroides ATCC 19247 and Nocardia cyriacigeorgica DSM 44484.</title>
        <authorList>
            <person name="Vautrin F."/>
            <person name="Bergeron E."/>
            <person name="Dubost A."/>
            <person name="Abrouk D."/>
            <person name="Rodriguez Nava V."/>
            <person name="Pujic P."/>
        </authorList>
    </citation>
    <scope>NUCLEOTIDE SEQUENCE [LARGE SCALE GENOMIC DNA]</scope>
    <source>
        <strain evidence="2 3">EML 1456</strain>
    </source>
</reference>
<comment type="caution">
    <text evidence="2">The sequence shown here is derived from an EMBL/GenBank/DDBJ whole genome shotgun (WGS) entry which is preliminary data.</text>
</comment>
<dbReference type="AlphaFoldDB" id="A0A5R8P8G2"/>
<name>A0A5R8P8G2_9NOCA</name>
<evidence type="ECO:0000313" key="2">
    <source>
        <dbReference type="EMBL" id="TLG01788.1"/>
    </source>
</evidence>
<dbReference type="OrthoDB" id="9813511at2"/>
<evidence type="ECO:0000259" key="1">
    <source>
        <dbReference type="Pfam" id="PF14192"/>
    </source>
</evidence>
<dbReference type="EMBL" id="VBUU01000029">
    <property type="protein sequence ID" value="TLG01788.1"/>
    <property type="molecule type" value="Genomic_DNA"/>
</dbReference>
<accession>A0A5R8P8G2</accession>
<sequence>MRTPRPGNRIRITGIMADDPAPLPIGATGTVTRTGPGQIHVDWDNGRTLILLDTDPYEIISAAPPNDDNDTHRAAPTDSLADYVTVPAGTLRGGQRLDNGKYVRAVVGSGGVVDIAFSDGTQWCSVPEIHPIALWHGRPSTRAYPFAFLAPDEHPHECPNQPR</sequence>
<protein>
    <submittedName>
        <fullName evidence="2">DUF4314 domain-containing protein</fullName>
    </submittedName>
</protein>
<gene>
    <name evidence="2" type="ORF">FEK35_23295</name>
</gene>
<evidence type="ECO:0000313" key="3">
    <source>
        <dbReference type="Proteomes" id="UP000308349"/>
    </source>
</evidence>
<dbReference type="Proteomes" id="UP000308349">
    <property type="component" value="Unassembled WGS sequence"/>
</dbReference>
<dbReference type="Pfam" id="PF14192">
    <property type="entry name" value="DUF4314"/>
    <property type="match status" value="1"/>
</dbReference>
<organism evidence="2 3">
    <name type="scientific">Nocardia cyriacigeorgica</name>
    <dbReference type="NCBI Taxonomy" id="135487"/>
    <lineage>
        <taxon>Bacteria</taxon>
        <taxon>Bacillati</taxon>
        <taxon>Actinomycetota</taxon>
        <taxon>Actinomycetes</taxon>
        <taxon>Mycobacteriales</taxon>
        <taxon>Nocardiaceae</taxon>
        <taxon>Nocardia</taxon>
    </lineage>
</organism>
<proteinExistence type="predicted"/>
<dbReference type="InterPro" id="IPR025463">
    <property type="entry name" value="DUF4314"/>
</dbReference>
<feature type="domain" description="DUF4314" evidence="1">
    <location>
        <begin position="6"/>
        <end position="50"/>
    </location>
</feature>